<proteinExistence type="predicted"/>
<dbReference type="CDD" id="cd07377">
    <property type="entry name" value="WHTH_GntR"/>
    <property type="match status" value="1"/>
</dbReference>
<protein>
    <submittedName>
        <fullName evidence="5">GntR family transcriptional regulator</fullName>
    </submittedName>
</protein>
<evidence type="ECO:0000256" key="1">
    <source>
        <dbReference type="ARBA" id="ARBA00023015"/>
    </source>
</evidence>
<dbReference type="OrthoDB" id="3192286at2"/>
<dbReference type="PANTHER" id="PTHR38445">
    <property type="entry name" value="HTH-TYPE TRANSCRIPTIONAL REPRESSOR YTRA"/>
    <property type="match status" value="1"/>
</dbReference>
<dbReference type="SMART" id="SM00345">
    <property type="entry name" value="HTH_GNTR"/>
    <property type="match status" value="1"/>
</dbReference>
<dbReference type="InterPro" id="IPR036390">
    <property type="entry name" value="WH_DNA-bd_sf"/>
</dbReference>
<dbReference type="Proteomes" id="UP000273158">
    <property type="component" value="Unassembled WGS sequence"/>
</dbReference>
<dbReference type="GO" id="GO:0003677">
    <property type="term" value="F:DNA binding"/>
    <property type="evidence" value="ECO:0007669"/>
    <property type="project" value="UniProtKB-KW"/>
</dbReference>
<evidence type="ECO:0000313" key="6">
    <source>
        <dbReference type="Proteomes" id="UP000273158"/>
    </source>
</evidence>
<reference evidence="5 6" key="1">
    <citation type="journal article" date="2015" name="Stand. Genomic Sci.">
        <title>Genomic Encyclopedia of Bacterial and Archaeal Type Strains, Phase III: the genomes of soil and plant-associated and newly described type strains.</title>
        <authorList>
            <person name="Whitman W.B."/>
            <person name="Woyke T."/>
            <person name="Klenk H.P."/>
            <person name="Zhou Y."/>
            <person name="Lilburn T.G."/>
            <person name="Beck B.J."/>
            <person name="De Vos P."/>
            <person name="Vandamme P."/>
            <person name="Eisen J.A."/>
            <person name="Garrity G."/>
            <person name="Hugenholtz P."/>
            <person name="Kyrpides N.C."/>
        </authorList>
    </citation>
    <scope>NUCLEOTIDE SEQUENCE [LARGE SCALE GENOMIC DNA]</scope>
    <source>
        <strain evidence="5 6">S2T63</strain>
    </source>
</reference>
<keyword evidence="1" id="KW-0805">Transcription regulation</keyword>
<keyword evidence="3" id="KW-0804">Transcription</keyword>
<dbReference type="RefSeq" id="WP_121058007.1">
    <property type="nucleotide sequence ID" value="NZ_RCDB01000002.1"/>
</dbReference>
<dbReference type="PANTHER" id="PTHR38445:SF7">
    <property type="entry name" value="GNTR-FAMILY TRANSCRIPTIONAL REGULATOR"/>
    <property type="match status" value="1"/>
</dbReference>
<dbReference type="EMBL" id="RCDB01000002">
    <property type="protein sequence ID" value="RLK48992.1"/>
    <property type="molecule type" value="Genomic_DNA"/>
</dbReference>
<dbReference type="GO" id="GO:0003700">
    <property type="term" value="F:DNA-binding transcription factor activity"/>
    <property type="evidence" value="ECO:0007669"/>
    <property type="project" value="InterPro"/>
</dbReference>
<evidence type="ECO:0000259" key="4">
    <source>
        <dbReference type="PROSITE" id="PS50949"/>
    </source>
</evidence>
<accession>A0A498BZY0</accession>
<organism evidence="5 6">
    <name type="scientific">Microbacterium telephonicum</name>
    <dbReference type="NCBI Taxonomy" id="1714841"/>
    <lineage>
        <taxon>Bacteria</taxon>
        <taxon>Bacillati</taxon>
        <taxon>Actinomycetota</taxon>
        <taxon>Actinomycetes</taxon>
        <taxon>Micrococcales</taxon>
        <taxon>Microbacteriaceae</taxon>
        <taxon>Microbacterium</taxon>
    </lineage>
</organism>
<evidence type="ECO:0000256" key="3">
    <source>
        <dbReference type="ARBA" id="ARBA00023163"/>
    </source>
</evidence>
<dbReference type="Gene3D" id="1.10.10.10">
    <property type="entry name" value="Winged helix-like DNA-binding domain superfamily/Winged helix DNA-binding domain"/>
    <property type="match status" value="1"/>
</dbReference>
<keyword evidence="2" id="KW-0238">DNA-binding</keyword>
<dbReference type="PROSITE" id="PS50949">
    <property type="entry name" value="HTH_GNTR"/>
    <property type="match status" value="1"/>
</dbReference>
<feature type="domain" description="HTH gntR-type" evidence="4">
    <location>
        <begin position="11"/>
        <end position="79"/>
    </location>
</feature>
<dbReference type="AlphaFoldDB" id="A0A498BZY0"/>
<dbReference type="SUPFAM" id="SSF46785">
    <property type="entry name" value="Winged helix' DNA-binding domain"/>
    <property type="match status" value="1"/>
</dbReference>
<dbReference type="InterPro" id="IPR000524">
    <property type="entry name" value="Tscrpt_reg_HTH_GntR"/>
</dbReference>
<evidence type="ECO:0000256" key="2">
    <source>
        <dbReference type="ARBA" id="ARBA00023125"/>
    </source>
</evidence>
<dbReference type="InterPro" id="IPR036388">
    <property type="entry name" value="WH-like_DNA-bd_sf"/>
</dbReference>
<sequence length="137" mass="14479">MLFRLDPQSPIPLFTQLADAVRADLVAGRIVPGERLPSAREVAAALEVNLHTVLHAYQQLRDEGLVHMHRGRGAVVAPAAARLAELHDDVAALASRAREAGLSPDAFAALVRHIAQTSAALSAPATPTAPHPEEDPT</sequence>
<keyword evidence="6" id="KW-1185">Reference proteome</keyword>
<evidence type="ECO:0000313" key="5">
    <source>
        <dbReference type="EMBL" id="RLK48992.1"/>
    </source>
</evidence>
<name>A0A498BZY0_9MICO</name>
<comment type="caution">
    <text evidence="5">The sequence shown here is derived from an EMBL/GenBank/DDBJ whole genome shotgun (WGS) entry which is preliminary data.</text>
</comment>
<gene>
    <name evidence="5" type="ORF">C7474_1122</name>
</gene>
<dbReference type="Pfam" id="PF00392">
    <property type="entry name" value="GntR"/>
    <property type="match status" value="1"/>
</dbReference>